<evidence type="ECO:0000313" key="4">
    <source>
        <dbReference type="WBParaSite" id="SSLN_0000767401-mRNA-1"/>
    </source>
</evidence>
<dbReference type="WBParaSite" id="SSLN_0000767401-mRNA-1">
    <property type="protein sequence ID" value="SSLN_0000767401-mRNA-1"/>
    <property type="gene ID" value="SSLN_0000767401"/>
</dbReference>
<feature type="region of interest" description="Disordered" evidence="1">
    <location>
        <begin position="120"/>
        <end position="150"/>
    </location>
</feature>
<organism evidence="4">
    <name type="scientific">Schistocephalus solidus</name>
    <name type="common">Tapeworm</name>
    <dbReference type="NCBI Taxonomy" id="70667"/>
    <lineage>
        <taxon>Eukaryota</taxon>
        <taxon>Metazoa</taxon>
        <taxon>Spiralia</taxon>
        <taxon>Lophotrochozoa</taxon>
        <taxon>Platyhelminthes</taxon>
        <taxon>Cestoda</taxon>
        <taxon>Eucestoda</taxon>
        <taxon>Diphyllobothriidea</taxon>
        <taxon>Diphyllobothriidae</taxon>
        <taxon>Schistocephalus</taxon>
    </lineage>
</organism>
<evidence type="ECO:0000313" key="3">
    <source>
        <dbReference type="Proteomes" id="UP000275846"/>
    </source>
</evidence>
<name>A0A183ST48_SCHSO</name>
<dbReference type="EMBL" id="UYSU01034125">
    <property type="protein sequence ID" value="VDL93780.1"/>
    <property type="molecule type" value="Genomic_DNA"/>
</dbReference>
<dbReference type="Proteomes" id="UP000275846">
    <property type="component" value="Unassembled WGS sequence"/>
</dbReference>
<proteinExistence type="predicted"/>
<evidence type="ECO:0000256" key="1">
    <source>
        <dbReference type="SAM" id="MobiDB-lite"/>
    </source>
</evidence>
<reference evidence="4" key="1">
    <citation type="submission" date="2016-06" db="UniProtKB">
        <authorList>
            <consortium name="WormBaseParasite"/>
        </authorList>
    </citation>
    <scope>IDENTIFICATION</scope>
</reference>
<gene>
    <name evidence="2" type="ORF">SSLN_LOCUS7395</name>
</gene>
<evidence type="ECO:0000313" key="2">
    <source>
        <dbReference type="EMBL" id="VDL93780.1"/>
    </source>
</evidence>
<keyword evidence="3" id="KW-1185">Reference proteome</keyword>
<protein>
    <submittedName>
        <fullName evidence="2 4">Uncharacterized protein</fullName>
    </submittedName>
</protein>
<feature type="compositionally biased region" description="Polar residues" evidence="1">
    <location>
        <begin position="140"/>
        <end position="150"/>
    </location>
</feature>
<accession>A0A183ST48</accession>
<reference evidence="2 3" key="2">
    <citation type="submission" date="2018-11" db="EMBL/GenBank/DDBJ databases">
        <authorList>
            <consortium name="Pathogen Informatics"/>
        </authorList>
    </citation>
    <scope>NUCLEOTIDE SEQUENCE [LARGE SCALE GENOMIC DNA]</scope>
    <source>
        <strain evidence="2 3">NST_G2</strain>
    </source>
</reference>
<dbReference type="AlphaFoldDB" id="A0A183ST48"/>
<dbReference type="OrthoDB" id="10648698at2759"/>
<sequence length="176" mass="19720">MPDLPSGPMLLDDDEGVPRYLLLPRSSLAVFHNGYVRSTEVPDNVVLIGGRPYPRQLTSTSEDEEEFIRRSKEPEGKLAGWPMPPLIFQPLSEPVSCLMWEGAHWLTGWRTRLRAPQQELAPITHTPGFTYSGDMEEPSPSDSQSTGQSLDTRHIHWADGVVWCKRQIGSLPTPGF</sequence>